<keyword evidence="2" id="KW-1185">Reference proteome</keyword>
<reference evidence="1 2" key="1">
    <citation type="journal article" date="2018" name="Mol. Biol. Evol.">
        <title>Broad Genomic Sampling Reveals a Smut Pathogenic Ancestry of the Fungal Clade Ustilaginomycotina.</title>
        <authorList>
            <person name="Kijpornyongpan T."/>
            <person name="Mondo S.J."/>
            <person name="Barry K."/>
            <person name="Sandor L."/>
            <person name="Lee J."/>
            <person name="Lipzen A."/>
            <person name="Pangilinan J."/>
            <person name="LaButti K."/>
            <person name="Hainaut M."/>
            <person name="Henrissat B."/>
            <person name="Grigoriev I.V."/>
            <person name="Spatafora J.W."/>
            <person name="Aime M.C."/>
        </authorList>
    </citation>
    <scope>NUCLEOTIDE SEQUENCE [LARGE SCALE GENOMIC DNA]</scope>
    <source>
        <strain evidence="1 2">SA 807</strain>
    </source>
</reference>
<dbReference type="Proteomes" id="UP000245626">
    <property type="component" value="Unassembled WGS sequence"/>
</dbReference>
<gene>
    <name evidence="1" type="ORF">IE53DRAFT_311301</name>
</gene>
<protein>
    <submittedName>
        <fullName evidence="1">Uncharacterized protein</fullName>
    </submittedName>
</protein>
<accession>A0ACD0P481</accession>
<proteinExistence type="predicted"/>
<organism evidence="1 2">
    <name type="scientific">Violaceomyces palustris</name>
    <dbReference type="NCBI Taxonomy" id="1673888"/>
    <lineage>
        <taxon>Eukaryota</taxon>
        <taxon>Fungi</taxon>
        <taxon>Dikarya</taxon>
        <taxon>Basidiomycota</taxon>
        <taxon>Ustilaginomycotina</taxon>
        <taxon>Ustilaginomycetes</taxon>
        <taxon>Violaceomycetales</taxon>
        <taxon>Violaceomycetaceae</taxon>
        <taxon>Violaceomyces</taxon>
    </lineage>
</organism>
<sequence length="291" mass="32921">MSGSAKSMRLKFKGEKKRSSKDHGDHGAGGGGKRRRLENEESDVEEVAWVNVENDYDISGPTFIYHSEGDFKQRILAYNTTLSALELCTFSDKLPTQTEIDGEVVQVVQQEITPQSVHQVWVANRIPGSKKWTFKSAESKFLSCDKFGHVTADSDARGPREEWETTNRLVAEKGLALRSYYGGYLTVDQVAGGKMVIRADTETVGESEMWKMKVQWKYRHQSRNVTLDRVKRHKAGDAAGKRGEVLDEEKLMQAWGSRGVAEMGDKKSLRKAMKEGRLAEAMLDRREKMKR</sequence>
<name>A0ACD0P481_9BASI</name>
<dbReference type="EMBL" id="KZ819754">
    <property type="protein sequence ID" value="PWN52862.1"/>
    <property type="molecule type" value="Genomic_DNA"/>
</dbReference>
<evidence type="ECO:0000313" key="2">
    <source>
        <dbReference type="Proteomes" id="UP000245626"/>
    </source>
</evidence>
<evidence type="ECO:0000313" key="1">
    <source>
        <dbReference type="EMBL" id="PWN52862.1"/>
    </source>
</evidence>